<reference evidence="1 3" key="2">
    <citation type="journal article" date="2014" name="BMC Genomics">
        <title>An improved genome release (version Mt4.0) for the model legume Medicago truncatula.</title>
        <authorList>
            <person name="Tang H."/>
            <person name="Krishnakumar V."/>
            <person name="Bidwell S."/>
            <person name="Rosen B."/>
            <person name="Chan A."/>
            <person name="Zhou S."/>
            <person name="Gentzbittel L."/>
            <person name="Childs K.L."/>
            <person name="Yandell M."/>
            <person name="Gundlach H."/>
            <person name="Mayer K.F."/>
            <person name="Schwartz D.C."/>
            <person name="Town C.D."/>
        </authorList>
    </citation>
    <scope>GENOME REANNOTATION</scope>
    <source>
        <strain evidence="2 3">cv. Jemalong A17</strain>
    </source>
</reference>
<protein>
    <submittedName>
        <fullName evidence="1 2">Uncharacterized protein</fullName>
    </submittedName>
</protein>
<reference evidence="1 3" key="1">
    <citation type="journal article" date="2011" name="Nature">
        <title>The Medicago genome provides insight into the evolution of rhizobial symbioses.</title>
        <authorList>
            <person name="Young N.D."/>
            <person name="Debelle F."/>
            <person name="Oldroyd G.E."/>
            <person name="Geurts R."/>
            <person name="Cannon S.B."/>
            <person name="Udvardi M.K."/>
            <person name="Benedito V.A."/>
            <person name="Mayer K.F."/>
            <person name="Gouzy J."/>
            <person name="Schoof H."/>
            <person name="Van de Peer Y."/>
            <person name="Proost S."/>
            <person name="Cook D.R."/>
            <person name="Meyers B.C."/>
            <person name="Spannagl M."/>
            <person name="Cheung F."/>
            <person name="De Mita S."/>
            <person name="Krishnakumar V."/>
            <person name="Gundlach H."/>
            <person name="Zhou S."/>
            <person name="Mudge J."/>
            <person name="Bharti A.K."/>
            <person name="Murray J.D."/>
            <person name="Naoumkina M.A."/>
            <person name="Rosen B."/>
            <person name="Silverstein K.A."/>
            <person name="Tang H."/>
            <person name="Rombauts S."/>
            <person name="Zhao P.X."/>
            <person name="Zhou P."/>
            <person name="Barbe V."/>
            <person name="Bardou P."/>
            <person name="Bechner M."/>
            <person name="Bellec A."/>
            <person name="Berger A."/>
            <person name="Berges H."/>
            <person name="Bidwell S."/>
            <person name="Bisseling T."/>
            <person name="Choisne N."/>
            <person name="Couloux A."/>
            <person name="Denny R."/>
            <person name="Deshpande S."/>
            <person name="Dai X."/>
            <person name="Doyle J.J."/>
            <person name="Dudez A.M."/>
            <person name="Farmer A.D."/>
            <person name="Fouteau S."/>
            <person name="Franken C."/>
            <person name="Gibelin C."/>
            <person name="Gish J."/>
            <person name="Goldstein S."/>
            <person name="Gonzalez A.J."/>
            <person name="Green P.J."/>
            <person name="Hallab A."/>
            <person name="Hartog M."/>
            <person name="Hua A."/>
            <person name="Humphray S.J."/>
            <person name="Jeong D.H."/>
            <person name="Jing Y."/>
            <person name="Jocker A."/>
            <person name="Kenton S.M."/>
            <person name="Kim D.J."/>
            <person name="Klee K."/>
            <person name="Lai H."/>
            <person name="Lang C."/>
            <person name="Lin S."/>
            <person name="Macmil S.L."/>
            <person name="Magdelenat G."/>
            <person name="Matthews L."/>
            <person name="McCorrison J."/>
            <person name="Monaghan E.L."/>
            <person name="Mun J.H."/>
            <person name="Najar F.Z."/>
            <person name="Nicholson C."/>
            <person name="Noirot C."/>
            <person name="O'Bleness M."/>
            <person name="Paule C.R."/>
            <person name="Poulain J."/>
            <person name="Prion F."/>
            <person name="Qin B."/>
            <person name="Qu C."/>
            <person name="Retzel E.F."/>
            <person name="Riddle C."/>
            <person name="Sallet E."/>
            <person name="Samain S."/>
            <person name="Samson N."/>
            <person name="Sanders I."/>
            <person name="Saurat O."/>
            <person name="Scarpelli C."/>
            <person name="Schiex T."/>
            <person name="Segurens B."/>
            <person name="Severin A.J."/>
            <person name="Sherrier D.J."/>
            <person name="Shi R."/>
            <person name="Sims S."/>
            <person name="Singer S.R."/>
            <person name="Sinharoy S."/>
            <person name="Sterck L."/>
            <person name="Viollet A."/>
            <person name="Wang B.B."/>
            <person name="Wang K."/>
            <person name="Wang M."/>
            <person name="Wang X."/>
            <person name="Warfsmann J."/>
            <person name="Weissenbach J."/>
            <person name="White D.D."/>
            <person name="White J.D."/>
            <person name="Wiley G.B."/>
            <person name="Wincker P."/>
            <person name="Xing Y."/>
            <person name="Yang L."/>
            <person name="Yao Z."/>
            <person name="Ying F."/>
            <person name="Zhai J."/>
            <person name="Zhou L."/>
            <person name="Zuber A."/>
            <person name="Denarie J."/>
            <person name="Dixon R.A."/>
            <person name="May G.D."/>
            <person name="Schwartz D.C."/>
            <person name="Rogers J."/>
            <person name="Quetier F."/>
            <person name="Town C.D."/>
            <person name="Roe B.A."/>
        </authorList>
    </citation>
    <scope>NUCLEOTIDE SEQUENCE [LARGE SCALE GENOMIC DNA]</scope>
    <source>
        <strain evidence="1">A17</strain>
        <strain evidence="2 3">cv. Jemalong A17</strain>
    </source>
</reference>
<dbReference type="Proteomes" id="UP000002051">
    <property type="component" value="Chromosome 6"/>
</dbReference>
<keyword evidence="3" id="KW-1185">Reference proteome</keyword>
<sequence>MVKVDLNEHNEAASAEDTIGSTVLFSPTDDQAHALSVYIKEDSNLKKTTEVRSEPQVEVNGVAKIKHKANWTDSDKKKVQYDLKARNILISTISVNEYQSVSHCKATKAILDALETLLEGTEDVKRSKSIFSSSDMNYSHGGW</sequence>
<dbReference type="EnsemblPlants" id="AES76919">
    <property type="protein sequence ID" value="AES76919"/>
    <property type="gene ID" value="MTR_6g089060"/>
</dbReference>
<dbReference type="eggNOG" id="ENOG502R73W">
    <property type="taxonomic scope" value="Eukaryota"/>
</dbReference>
<dbReference type="EMBL" id="CM001222">
    <property type="protein sequence ID" value="AES76919.1"/>
    <property type="molecule type" value="Genomic_DNA"/>
</dbReference>
<reference evidence="2" key="3">
    <citation type="submission" date="2015-04" db="UniProtKB">
        <authorList>
            <consortium name="EnsemblPlants"/>
        </authorList>
    </citation>
    <scope>IDENTIFICATION</scope>
    <source>
        <strain evidence="2">cv. Jemalong A17</strain>
    </source>
</reference>
<accession>G7KPY7</accession>
<dbReference type="HOGENOM" id="CLU_1809097_0_0_1"/>
<organism evidence="1 3">
    <name type="scientific">Medicago truncatula</name>
    <name type="common">Barrel medic</name>
    <name type="synonym">Medicago tribuloides</name>
    <dbReference type="NCBI Taxonomy" id="3880"/>
    <lineage>
        <taxon>Eukaryota</taxon>
        <taxon>Viridiplantae</taxon>
        <taxon>Streptophyta</taxon>
        <taxon>Embryophyta</taxon>
        <taxon>Tracheophyta</taxon>
        <taxon>Spermatophyta</taxon>
        <taxon>Magnoliopsida</taxon>
        <taxon>eudicotyledons</taxon>
        <taxon>Gunneridae</taxon>
        <taxon>Pentapetalae</taxon>
        <taxon>rosids</taxon>
        <taxon>fabids</taxon>
        <taxon>Fabales</taxon>
        <taxon>Fabaceae</taxon>
        <taxon>Papilionoideae</taxon>
        <taxon>50 kb inversion clade</taxon>
        <taxon>NPAAA clade</taxon>
        <taxon>Hologalegina</taxon>
        <taxon>IRL clade</taxon>
        <taxon>Trifolieae</taxon>
        <taxon>Medicago</taxon>
    </lineage>
</organism>
<name>G7KPY7_MEDTR</name>
<proteinExistence type="predicted"/>
<evidence type="ECO:0000313" key="1">
    <source>
        <dbReference type="EMBL" id="AES76919.1"/>
    </source>
</evidence>
<gene>
    <name evidence="1" type="ordered locus">MTR_6g089060</name>
</gene>
<evidence type="ECO:0000313" key="3">
    <source>
        <dbReference type="Proteomes" id="UP000002051"/>
    </source>
</evidence>
<dbReference type="PaxDb" id="3880-AES76919"/>
<dbReference type="AlphaFoldDB" id="G7KPY7"/>
<evidence type="ECO:0000313" key="2">
    <source>
        <dbReference type="EnsemblPlants" id="AES76919"/>
    </source>
</evidence>